<accession>A0A2V2YYE4</accession>
<dbReference type="NCBIfam" id="TIGR01255">
    <property type="entry name" value="pyr_form_ly_1"/>
    <property type="match status" value="1"/>
</dbReference>
<evidence type="ECO:0000256" key="16">
    <source>
        <dbReference type="PIRSR" id="PIRSR000379-2"/>
    </source>
</evidence>
<evidence type="ECO:0000313" key="22">
    <source>
        <dbReference type="EMBL" id="PWV97987.1"/>
    </source>
</evidence>
<evidence type="ECO:0000256" key="14">
    <source>
        <dbReference type="ARBA" id="ARBA00049029"/>
    </source>
</evidence>
<evidence type="ECO:0000256" key="6">
    <source>
        <dbReference type="ARBA" id="ARBA00022490"/>
    </source>
</evidence>
<dbReference type="PANTHER" id="PTHR30191:SF0">
    <property type="entry name" value="FORMATE ACETYLTRANSFERASE 1"/>
    <property type="match status" value="1"/>
</dbReference>
<keyword evidence="9 16" id="KW-0556">Organic radical</keyword>
<dbReference type="InterPro" id="IPR001150">
    <property type="entry name" value="Gly_radical"/>
</dbReference>
<keyword evidence="7 18" id="KW-0313">Glucose metabolism</keyword>
<evidence type="ECO:0000256" key="8">
    <source>
        <dbReference type="ARBA" id="ARBA00022679"/>
    </source>
</evidence>
<comment type="pathway">
    <text evidence="2 18">Fermentation; pyruvate fermentation; formate from pyruvate: step 1/1.</text>
</comment>
<dbReference type="AlphaFoldDB" id="A0A2V2YYE4"/>
<keyword evidence="11 18" id="KW-0012">Acyltransferase</keyword>
<dbReference type="EC" id="2.3.1.54" evidence="4 18"/>
<dbReference type="PIRSF" id="PIRSF000379">
    <property type="entry name" value="For_Ac_trans_1"/>
    <property type="match status" value="1"/>
</dbReference>
<evidence type="ECO:0000256" key="10">
    <source>
        <dbReference type="ARBA" id="ARBA00023277"/>
    </source>
</evidence>
<dbReference type="PROSITE" id="PS00850">
    <property type="entry name" value="GLY_RADICAL_1"/>
    <property type="match status" value="1"/>
</dbReference>
<feature type="domain" description="Glycine radical" evidence="20">
    <location>
        <begin position="633"/>
        <end position="756"/>
    </location>
</feature>
<evidence type="ECO:0000256" key="18">
    <source>
        <dbReference type="RuleBase" id="RU368075"/>
    </source>
</evidence>
<keyword evidence="10 18" id="KW-0119">Carbohydrate metabolism</keyword>
<dbReference type="UniPathway" id="UPA00920">
    <property type="reaction ID" value="UER00891"/>
</dbReference>
<dbReference type="RefSeq" id="WP_110045754.1">
    <property type="nucleotide sequence ID" value="NZ_CP054612.1"/>
</dbReference>
<comment type="subcellular location">
    <subcellularLocation>
        <location evidence="1 18">Cytoplasm</location>
    </subcellularLocation>
</comment>
<evidence type="ECO:0000259" key="20">
    <source>
        <dbReference type="PROSITE" id="PS51149"/>
    </source>
</evidence>
<evidence type="ECO:0000256" key="13">
    <source>
        <dbReference type="ARBA" id="ARBA00034302"/>
    </source>
</evidence>
<evidence type="ECO:0000256" key="11">
    <source>
        <dbReference type="ARBA" id="ARBA00023315"/>
    </source>
</evidence>
<gene>
    <name evidence="22" type="ORF">DFQ01_11969</name>
</gene>
<organism evidence="22 23">
    <name type="scientific">Paenibacillus cellulosilyticus</name>
    <dbReference type="NCBI Taxonomy" id="375489"/>
    <lineage>
        <taxon>Bacteria</taxon>
        <taxon>Bacillati</taxon>
        <taxon>Bacillota</taxon>
        <taxon>Bacilli</taxon>
        <taxon>Bacillales</taxon>
        <taxon>Paenibacillaceae</taxon>
        <taxon>Paenibacillus</taxon>
    </lineage>
</organism>
<evidence type="ECO:0000256" key="7">
    <source>
        <dbReference type="ARBA" id="ARBA00022526"/>
    </source>
</evidence>
<keyword evidence="6 18" id="KW-0963">Cytoplasm</keyword>
<dbReference type="Gene3D" id="3.20.70.20">
    <property type="match status" value="1"/>
</dbReference>
<evidence type="ECO:0000256" key="19">
    <source>
        <dbReference type="SAM" id="MobiDB-lite"/>
    </source>
</evidence>
<dbReference type="InterPro" id="IPR019777">
    <property type="entry name" value="Form_AcTrfase_GR_CS"/>
</dbReference>
<dbReference type="GO" id="GO:0005829">
    <property type="term" value="C:cytosol"/>
    <property type="evidence" value="ECO:0007669"/>
    <property type="project" value="TreeGrafter"/>
</dbReference>
<comment type="function">
    <text evidence="13">Catalyzes the conversion of pyruvate to formate and acetyl-CoA.</text>
</comment>
<evidence type="ECO:0000256" key="3">
    <source>
        <dbReference type="ARBA" id="ARBA00008375"/>
    </source>
</evidence>
<evidence type="ECO:0000256" key="2">
    <source>
        <dbReference type="ARBA" id="ARBA00004809"/>
    </source>
</evidence>
<dbReference type="EMBL" id="QGTQ01000019">
    <property type="protein sequence ID" value="PWV97987.1"/>
    <property type="molecule type" value="Genomic_DNA"/>
</dbReference>
<reference evidence="22 23" key="1">
    <citation type="submission" date="2018-05" db="EMBL/GenBank/DDBJ databases">
        <title>Genomic Encyclopedia of Type Strains, Phase III (KMG-III): the genomes of soil and plant-associated and newly described type strains.</title>
        <authorList>
            <person name="Whitman W."/>
        </authorList>
    </citation>
    <scope>NUCLEOTIDE SEQUENCE [LARGE SCALE GENOMIC DNA]</scope>
    <source>
        <strain evidence="22 23">CECT 5696</strain>
    </source>
</reference>
<name>A0A2V2YYE4_9BACL</name>
<feature type="active site" description="Cysteine radical intermediate" evidence="15">
    <location>
        <position position="421"/>
    </location>
</feature>
<dbReference type="Pfam" id="PF01228">
    <property type="entry name" value="Gly_radical"/>
    <property type="match status" value="1"/>
</dbReference>
<evidence type="ECO:0000256" key="9">
    <source>
        <dbReference type="ARBA" id="ARBA00022818"/>
    </source>
</evidence>
<evidence type="ECO:0000256" key="4">
    <source>
        <dbReference type="ARBA" id="ARBA00013214"/>
    </source>
</evidence>
<dbReference type="InterPro" id="IPR005949">
    <property type="entry name" value="Form_AcTrfase"/>
</dbReference>
<protein>
    <recommendedName>
        <fullName evidence="5 18">Formate acetyltransferase</fullName>
        <ecNumber evidence="4 18">2.3.1.54</ecNumber>
    </recommendedName>
    <alternativeName>
        <fullName evidence="12 18">Pyruvate formate-lyase</fullName>
    </alternativeName>
</protein>
<evidence type="ECO:0000259" key="21">
    <source>
        <dbReference type="PROSITE" id="PS51554"/>
    </source>
</evidence>
<dbReference type="Pfam" id="PF02901">
    <property type="entry name" value="PFL-like"/>
    <property type="match status" value="1"/>
</dbReference>
<dbReference type="PROSITE" id="PS51149">
    <property type="entry name" value="GLY_RADICAL_2"/>
    <property type="match status" value="1"/>
</dbReference>
<dbReference type="Proteomes" id="UP000246635">
    <property type="component" value="Unassembled WGS sequence"/>
</dbReference>
<evidence type="ECO:0000313" key="23">
    <source>
        <dbReference type="Proteomes" id="UP000246635"/>
    </source>
</evidence>
<dbReference type="OrthoDB" id="9803969at2"/>
<evidence type="ECO:0000256" key="12">
    <source>
        <dbReference type="ARBA" id="ARBA00031063"/>
    </source>
</evidence>
<evidence type="ECO:0000256" key="1">
    <source>
        <dbReference type="ARBA" id="ARBA00004496"/>
    </source>
</evidence>
<evidence type="ECO:0000256" key="5">
    <source>
        <dbReference type="ARBA" id="ARBA00013897"/>
    </source>
</evidence>
<feature type="region of interest" description="Disordered" evidence="19">
    <location>
        <begin position="618"/>
        <end position="639"/>
    </location>
</feature>
<dbReference type="InterPro" id="IPR050244">
    <property type="entry name" value="Auton_GlycylRad_Cofactor"/>
</dbReference>
<comment type="catalytic activity">
    <reaction evidence="14 18">
        <text>formate + acetyl-CoA = pyruvate + CoA</text>
        <dbReference type="Rhea" id="RHEA:11844"/>
        <dbReference type="ChEBI" id="CHEBI:15361"/>
        <dbReference type="ChEBI" id="CHEBI:15740"/>
        <dbReference type="ChEBI" id="CHEBI:57287"/>
        <dbReference type="ChEBI" id="CHEBI:57288"/>
        <dbReference type="EC" id="2.3.1.54"/>
    </reaction>
</comment>
<dbReference type="GO" id="GO:0008861">
    <property type="term" value="F:formate C-acetyltransferase activity"/>
    <property type="evidence" value="ECO:0007669"/>
    <property type="project" value="UniProtKB-UniRule"/>
</dbReference>
<proteinExistence type="inferred from homology"/>
<dbReference type="SUPFAM" id="SSF51998">
    <property type="entry name" value="PFL-like glycyl radical enzymes"/>
    <property type="match status" value="1"/>
</dbReference>
<dbReference type="InterPro" id="IPR004184">
    <property type="entry name" value="PFL_dom"/>
</dbReference>
<evidence type="ECO:0000256" key="15">
    <source>
        <dbReference type="PIRSR" id="PIRSR000379-1"/>
    </source>
</evidence>
<feature type="active site" description="Cysteine radical intermediate" evidence="15">
    <location>
        <position position="420"/>
    </location>
</feature>
<dbReference type="GO" id="GO:0006006">
    <property type="term" value="P:glucose metabolic process"/>
    <property type="evidence" value="ECO:0007669"/>
    <property type="project" value="UniProtKB-UniRule"/>
</dbReference>
<keyword evidence="23" id="KW-1185">Reference proteome</keyword>
<comment type="similarity">
    <text evidence="3 18">Belongs to the glycyl radical enzyme (GRE) family. PFL subfamily.</text>
</comment>
<evidence type="ECO:0000256" key="17">
    <source>
        <dbReference type="PROSITE-ProRule" id="PRU00493"/>
    </source>
</evidence>
<dbReference type="PANTHER" id="PTHR30191">
    <property type="entry name" value="FORMATE ACETYLTRANSFERASE"/>
    <property type="match status" value="1"/>
</dbReference>
<keyword evidence="8 18" id="KW-0808">Transferase</keyword>
<feature type="modified residue" description="Glycine radical" evidence="16 17">
    <location>
        <position position="731"/>
    </location>
</feature>
<dbReference type="PROSITE" id="PS51554">
    <property type="entry name" value="PFL"/>
    <property type="match status" value="1"/>
</dbReference>
<sequence length="756" mass="84678">MAVTEKHLPSGKTPDDAWRGFAPGSWMTEINVRDFILRNAATYTGDDSFLESPTEATTQLWSIVQDLSRKERIRGGVLDVDTHTPSTITSHAPGYLDKCLEQIVGLQTDAPFRRSVQPFGGIKMVQDACEAYGFTIPEEIVQLFTSIRKTHNQGVFDAYTSEMRTARKAGIITGLPDAYGRGRIIGDYRRVALYGVDQLIAQKKRELLARESSQLTEDLIRSREELSEQIRALAELKTMAESYGCNISEPARTAREAVQWLYFAYLGAIKEQNGAAMSIGRISTFLDIYFERDLQEGRLTEKQAQELMDHLVMKLRIVKFLRTPDYNELFSGDPTWVTESIGGMSEDGRALVTKNSFRILHTLYTLGPAPEPNLTVLWSDKLPDGFKRYCAKVSIETSSIQYENDDLMRPHYGDDYGIACCVSAMRIGKQMQFFGARANLAKTLLYAINGGIDEKLGIQVAPKTEPIKGDVLDYEEVLERFDATMEWLAGLYMNTLNVIHYMHDKYCYERLEFALHDAEIVRTMACGIAGLSVAADSLSAIRYAKVKPIRNDKGISVDFEIEGEYPQYGNNDDRVDRIAVQLVKKFMNKLRKHQAYRNAIPTLSVLTITSNVVYGKKTGSTPDGRQAGEPFAPGANPMHGRDRKGALASLASVAKLPYDDALDGISNTFSIVGKALGREAEQRGTNLTALLDGYMTQGAHHLNVNVFDREHLLDAMEHPENYPQLTIRVSGYAVNFIKLTREQQLEVLNRTFHGAM</sequence>
<comment type="subunit">
    <text evidence="18">Homodimer.</text>
</comment>
<comment type="caution">
    <text evidence="22">The sequence shown here is derived from an EMBL/GenBank/DDBJ whole genome shotgun (WGS) entry which is preliminary data.</text>
</comment>
<dbReference type="CDD" id="cd01678">
    <property type="entry name" value="PFL1"/>
    <property type="match status" value="1"/>
</dbReference>
<dbReference type="FunFam" id="3.20.70.20:FF:000003">
    <property type="entry name" value="Formate acetyltransferase"/>
    <property type="match status" value="1"/>
</dbReference>
<feature type="domain" description="PFL" evidence="21">
    <location>
        <begin position="9"/>
        <end position="626"/>
    </location>
</feature>